<dbReference type="InterPro" id="IPR015422">
    <property type="entry name" value="PyrdxlP-dep_Trfase_small"/>
</dbReference>
<dbReference type="Pfam" id="PF00282">
    <property type="entry name" value="Pyridoxal_deC"/>
    <property type="match status" value="1"/>
</dbReference>
<feature type="compositionally biased region" description="Pro residues" evidence="6">
    <location>
        <begin position="189"/>
        <end position="203"/>
    </location>
</feature>
<feature type="region of interest" description="Disordered" evidence="6">
    <location>
        <begin position="1"/>
        <end position="32"/>
    </location>
</feature>
<comment type="caution">
    <text evidence="7">The sequence shown here is derived from an EMBL/GenBank/DDBJ whole genome shotgun (WGS) entry which is preliminary data.</text>
</comment>
<evidence type="ECO:0000256" key="5">
    <source>
        <dbReference type="ARBA" id="ARBA00023239"/>
    </source>
</evidence>
<keyword evidence="8" id="KW-1185">Reference proteome</keyword>
<dbReference type="PROSITE" id="PS00392">
    <property type="entry name" value="DDC_GAD_HDC_YDC"/>
    <property type="match status" value="1"/>
</dbReference>
<feature type="compositionally biased region" description="Low complexity" evidence="6">
    <location>
        <begin position="357"/>
        <end position="372"/>
    </location>
</feature>
<feature type="compositionally biased region" description="Low complexity" evidence="6">
    <location>
        <begin position="390"/>
        <end position="406"/>
    </location>
</feature>
<evidence type="ECO:0000256" key="4">
    <source>
        <dbReference type="ARBA" id="ARBA00022898"/>
    </source>
</evidence>
<dbReference type="Gene3D" id="3.40.640.10">
    <property type="entry name" value="Type I PLP-dependent aspartate aminotransferase-like (Major domain)"/>
    <property type="match status" value="1"/>
</dbReference>
<dbReference type="RefSeq" id="WP_345675426.1">
    <property type="nucleotide sequence ID" value="NZ_BAABHS010000007.1"/>
</dbReference>
<feature type="compositionally biased region" description="Gly residues" evidence="6">
    <location>
        <begin position="1"/>
        <end position="11"/>
    </location>
</feature>
<evidence type="ECO:0000256" key="1">
    <source>
        <dbReference type="ARBA" id="ARBA00001933"/>
    </source>
</evidence>
<evidence type="ECO:0000256" key="3">
    <source>
        <dbReference type="ARBA" id="ARBA00022793"/>
    </source>
</evidence>
<proteinExistence type="inferred from homology"/>
<feature type="compositionally biased region" description="Low complexity" evidence="6">
    <location>
        <begin position="175"/>
        <end position="188"/>
    </location>
</feature>
<dbReference type="InterPro" id="IPR002129">
    <property type="entry name" value="PyrdxlP-dep_de-COase"/>
</dbReference>
<reference evidence="8" key="1">
    <citation type="journal article" date="2019" name="Int. J. Syst. Evol. Microbiol.">
        <title>The Global Catalogue of Microorganisms (GCM) 10K type strain sequencing project: providing services to taxonomists for standard genome sequencing and annotation.</title>
        <authorList>
            <consortium name="The Broad Institute Genomics Platform"/>
            <consortium name="The Broad Institute Genome Sequencing Center for Infectious Disease"/>
            <person name="Wu L."/>
            <person name="Ma J."/>
        </authorList>
    </citation>
    <scope>NUCLEOTIDE SEQUENCE [LARGE SCALE GENOMIC DNA]</scope>
    <source>
        <strain evidence="8">JCM 17986</strain>
    </source>
</reference>
<protein>
    <recommendedName>
        <fullName evidence="9">L-2,4-diaminobutyrate decarboxylase</fullName>
    </recommendedName>
</protein>
<keyword evidence="5" id="KW-0456">Lyase</keyword>
<dbReference type="PANTHER" id="PTHR45677">
    <property type="entry name" value="GLUTAMATE DECARBOXYLASE-RELATED"/>
    <property type="match status" value="1"/>
</dbReference>
<dbReference type="InterPro" id="IPR015421">
    <property type="entry name" value="PyrdxlP-dep_Trfase_major"/>
</dbReference>
<evidence type="ECO:0000256" key="2">
    <source>
        <dbReference type="ARBA" id="ARBA00009533"/>
    </source>
</evidence>
<dbReference type="EMBL" id="BAABHS010000007">
    <property type="protein sequence ID" value="GAA4960367.1"/>
    <property type="molecule type" value="Genomic_DNA"/>
</dbReference>
<accession>A0ABP9H691</accession>
<organism evidence="7 8">
    <name type="scientific">Yinghuangia aomiensis</name>
    <dbReference type="NCBI Taxonomy" id="676205"/>
    <lineage>
        <taxon>Bacteria</taxon>
        <taxon>Bacillati</taxon>
        <taxon>Actinomycetota</taxon>
        <taxon>Actinomycetes</taxon>
        <taxon>Kitasatosporales</taxon>
        <taxon>Streptomycetaceae</taxon>
        <taxon>Yinghuangia</taxon>
    </lineage>
</organism>
<comment type="cofactor">
    <cofactor evidence="1">
        <name>pyridoxal 5'-phosphate</name>
        <dbReference type="ChEBI" id="CHEBI:597326"/>
    </cofactor>
</comment>
<name>A0ABP9H691_9ACTN</name>
<keyword evidence="4" id="KW-0663">Pyridoxal phosphate</keyword>
<dbReference type="Gene3D" id="3.90.1150.10">
    <property type="entry name" value="Aspartate Aminotransferase, domain 1"/>
    <property type="match status" value="1"/>
</dbReference>
<dbReference type="PANTHER" id="PTHR45677:SF8">
    <property type="entry name" value="CYSTEINE SULFINIC ACID DECARBOXYLASE"/>
    <property type="match status" value="1"/>
</dbReference>
<dbReference type="SUPFAM" id="SSF53383">
    <property type="entry name" value="PLP-dependent transferases"/>
    <property type="match status" value="1"/>
</dbReference>
<sequence length="846" mass="83128">MSGGVGPGGEGTSMPVGEALPTGNAVEPGDVTAAVPIAGPGATDGALAGAAVGTPMTAPGPGEIGAGAGAVDVAPEAGVGGFGWPAAEEMPGGPTAPVGDATADAWRVADAVDTAAGPAPDRQAVAESPAASPEPPPVVPALRDLSAAEALAEHAAAASAGPGTASAAAFPATGAAATAPGGARDATLPAPPTVPPAAPPAVPPAHADVSASPPPASPPPAADLAATALAGGLGGPSALTPLLVTALSAMAAGARRRGGPLPRGGPAAVDADVRRALGTAGAGDLFPHGTGASAADVTAAARFTDASDALRVQGPHPAPSALPAAGDVHFGQAHPTAATERRPGGYPTGGAPTVEFPGAAALGPRPAGPSAADASHPQASATGPPPTVPHPHVAPETPSASAQARPAARHVADPLPAHGVGAHQALAALTEALAHGTADPADPLCAGHLHCPPLAVAVVADAVAAALNPSLDSWDQAPAATALETEVVAALAGLVGFGPAVASGTVTTGGTESNLLGLLLARDRSGPGVGRHRVLCSDAAHFSVRRSAVLLGLGDDAVVPVATGLDHRIDPGALDAVCRRVAAANDLPTAIVATAGTTDFGAVDPLAACADVAREHGAWLHVDAAYGGGALFSDRLAPLLHGLDRADSVGLDLHKLGWQPVAAGVFLVRDRRLFAPLTQRAKYLNPADDEDAGFPSLLGHSPRTTRRADVFKIAVTLRALGRAGLGALVDRCHELARYAGERIDRDPGPGALELTAEPVLTTVVFRYVPEERIGESPAARSDTVNAELRRRLLAEGRAVVGRTDVGPGPGAVRLKLTLLNPHAAEHDVDAVLRAVIDAGRAVEREL</sequence>
<gene>
    <name evidence="7" type="ORF">GCM10023205_24530</name>
</gene>
<keyword evidence="3" id="KW-0210">Decarboxylase</keyword>
<evidence type="ECO:0000313" key="8">
    <source>
        <dbReference type="Proteomes" id="UP001500466"/>
    </source>
</evidence>
<evidence type="ECO:0000313" key="7">
    <source>
        <dbReference type="EMBL" id="GAA4960367.1"/>
    </source>
</evidence>
<evidence type="ECO:0000256" key="6">
    <source>
        <dbReference type="SAM" id="MobiDB-lite"/>
    </source>
</evidence>
<dbReference type="Proteomes" id="UP001500466">
    <property type="component" value="Unassembled WGS sequence"/>
</dbReference>
<evidence type="ECO:0008006" key="9">
    <source>
        <dbReference type="Google" id="ProtNLM"/>
    </source>
</evidence>
<dbReference type="InterPro" id="IPR021115">
    <property type="entry name" value="Pyridoxal-P_BS"/>
</dbReference>
<feature type="region of interest" description="Disordered" evidence="6">
    <location>
        <begin position="175"/>
        <end position="223"/>
    </location>
</feature>
<feature type="compositionally biased region" description="Pro residues" evidence="6">
    <location>
        <begin position="212"/>
        <end position="221"/>
    </location>
</feature>
<feature type="region of interest" description="Disordered" evidence="6">
    <location>
        <begin position="333"/>
        <end position="409"/>
    </location>
</feature>
<comment type="similarity">
    <text evidence="2">Belongs to the group II decarboxylase family.</text>
</comment>
<dbReference type="InterPro" id="IPR015424">
    <property type="entry name" value="PyrdxlP-dep_Trfase"/>
</dbReference>
<feature type="region of interest" description="Disordered" evidence="6">
    <location>
        <begin position="116"/>
        <end position="140"/>
    </location>
</feature>